<dbReference type="Pfam" id="PF09972">
    <property type="entry name" value="DUF2207"/>
    <property type="match status" value="1"/>
</dbReference>
<feature type="signal peptide" evidence="3">
    <location>
        <begin position="1"/>
        <end position="21"/>
    </location>
</feature>
<evidence type="ECO:0000313" key="6">
    <source>
        <dbReference type="EMBL" id="SHM35511.1"/>
    </source>
</evidence>
<dbReference type="InterPro" id="IPR048389">
    <property type="entry name" value="YciQ-like_C"/>
</dbReference>
<reference evidence="6 7" key="1">
    <citation type="submission" date="2016-11" db="EMBL/GenBank/DDBJ databases">
        <authorList>
            <person name="Jaros S."/>
            <person name="Januszkiewicz K."/>
            <person name="Wedrychowicz H."/>
        </authorList>
    </citation>
    <scope>NUCLEOTIDE SEQUENCE [LARGE SCALE GENOMIC DNA]</scope>
    <source>
        <strain evidence="6 7">CGMCC 1.6102</strain>
    </source>
</reference>
<dbReference type="OrthoDB" id="9767603at2"/>
<sequence>MRQIFLSLTFIYSLCFSFAQAQESEEILRYHSEIEIQSDGSLLVTEEIQVRSTGNAIQRGIFRSFPVRYRDRYNNQVRVGFEVVEVLRDGESEPYQVIRQGDYEVVRIGEENTFLDPGIYDYTLVYTTNRQIGFFEDFDELYWNAIGDSWDFRILEASARVVLPEGGNMDQYTAYAGPAGSSDCPCDIEKESDRSLLVKVNEPLNAGEPLTVAVAWQKGLIAPPGTAQQTKEFLGDNAGIFTVLVGLILAFAYYFYAWSRVGKDPHKGGIYPLFEVPENLDAPAVRYLYKMGFDTKAYVAAIVALATNGWLKINEERKKKYELEKIDFPETSNSGYQRIMSNLFPGASQRISLNQKEHKKIGGAMKGLQKDLKERFQGSHFKNNYAWLVPGILISIASIILGVKYTMDNSLESENVFLIMGLFFCLFFLMFLGKVFMTIMHYLDYGYVKMSTIISEVFSFLFALAFPAVAIYFFDAQFPVGFLLTALVLGLINVVFAFLIKAPTEKGRRVMDEIEGFRMYLNAAEKPLLETYNPPGMTPEIFEKYLPYALALDVGESWGKAFENKINSLSGEERQATRRYQPSWYAGTGFAAGSLAGFSSNLGKSFGSALSNSASPPGSKSGSGGGGSSGGGGGGGGGGGW</sequence>
<dbReference type="Proteomes" id="UP000184513">
    <property type="component" value="Unassembled WGS sequence"/>
</dbReference>
<keyword evidence="7" id="KW-1185">Reference proteome</keyword>
<proteinExistence type="predicted"/>
<dbReference type="Pfam" id="PF20990">
    <property type="entry name" value="DUF2207_C"/>
    <property type="match status" value="1"/>
</dbReference>
<feature type="domain" description="DUF2207" evidence="4">
    <location>
        <begin position="26"/>
        <end position="216"/>
    </location>
</feature>
<evidence type="ECO:0000256" key="1">
    <source>
        <dbReference type="SAM" id="MobiDB-lite"/>
    </source>
</evidence>
<keyword evidence="2" id="KW-0812">Transmembrane</keyword>
<accession>A0A1M7I407</accession>
<dbReference type="AlphaFoldDB" id="A0A1M7I407"/>
<dbReference type="InterPro" id="IPR018702">
    <property type="entry name" value="DUF2207"/>
</dbReference>
<feature type="transmembrane region" description="Helical" evidence="2">
    <location>
        <begin position="238"/>
        <end position="257"/>
    </location>
</feature>
<organism evidence="6 7">
    <name type="scientific">Cyclobacterium lianum</name>
    <dbReference type="NCBI Taxonomy" id="388280"/>
    <lineage>
        <taxon>Bacteria</taxon>
        <taxon>Pseudomonadati</taxon>
        <taxon>Bacteroidota</taxon>
        <taxon>Cytophagia</taxon>
        <taxon>Cytophagales</taxon>
        <taxon>Cyclobacteriaceae</taxon>
        <taxon>Cyclobacterium</taxon>
    </lineage>
</organism>
<gene>
    <name evidence="6" type="ORF">SAMN04488057_101181</name>
</gene>
<evidence type="ECO:0000256" key="2">
    <source>
        <dbReference type="SAM" id="Phobius"/>
    </source>
</evidence>
<feature type="transmembrane region" description="Helical" evidence="2">
    <location>
        <begin position="415"/>
        <end position="432"/>
    </location>
</feature>
<keyword evidence="2" id="KW-0472">Membrane</keyword>
<feature type="transmembrane region" description="Helical" evidence="2">
    <location>
        <begin position="453"/>
        <end position="474"/>
    </location>
</feature>
<feature type="chain" id="PRO_5012997611" evidence="3">
    <location>
        <begin position="22"/>
        <end position="641"/>
    </location>
</feature>
<feature type="region of interest" description="Disordered" evidence="1">
    <location>
        <begin position="609"/>
        <end position="641"/>
    </location>
</feature>
<dbReference type="STRING" id="388280.SAMN04488057_101181"/>
<dbReference type="RefSeq" id="WP_073090292.1">
    <property type="nucleotide sequence ID" value="NZ_FRCY01000001.1"/>
</dbReference>
<name>A0A1M7I407_9BACT</name>
<evidence type="ECO:0000256" key="3">
    <source>
        <dbReference type="SAM" id="SignalP"/>
    </source>
</evidence>
<dbReference type="EMBL" id="FRCY01000001">
    <property type="protein sequence ID" value="SHM35511.1"/>
    <property type="molecule type" value="Genomic_DNA"/>
</dbReference>
<feature type="transmembrane region" description="Helical" evidence="2">
    <location>
        <begin position="385"/>
        <end position="403"/>
    </location>
</feature>
<feature type="domain" description="Predicted membrane protein YciQ-like C-terminal" evidence="5">
    <location>
        <begin position="274"/>
        <end position="562"/>
    </location>
</feature>
<feature type="compositionally biased region" description="Gly residues" evidence="1">
    <location>
        <begin position="621"/>
        <end position="641"/>
    </location>
</feature>
<evidence type="ECO:0000259" key="4">
    <source>
        <dbReference type="Pfam" id="PF09972"/>
    </source>
</evidence>
<evidence type="ECO:0000259" key="5">
    <source>
        <dbReference type="Pfam" id="PF20990"/>
    </source>
</evidence>
<feature type="transmembrane region" description="Helical" evidence="2">
    <location>
        <begin position="480"/>
        <end position="500"/>
    </location>
</feature>
<protein>
    <submittedName>
        <fullName evidence="6">Predicted membrane protein</fullName>
    </submittedName>
</protein>
<keyword evidence="3" id="KW-0732">Signal</keyword>
<evidence type="ECO:0000313" key="7">
    <source>
        <dbReference type="Proteomes" id="UP000184513"/>
    </source>
</evidence>
<keyword evidence="2" id="KW-1133">Transmembrane helix</keyword>